<proteinExistence type="predicted"/>
<accession>A0A9P4NJ27</accession>
<dbReference type="EMBL" id="MU007086">
    <property type="protein sequence ID" value="KAF2423006.1"/>
    <property type="molecule type" value="Genomic_DNA"/>
</dbReference>
<reference evidence="2" key="1">
    <citation type="journal article" date="2020" name="Stud. Mycol.">
        <title>101 Dothideomycetes genomes: a test case for predicting lifestyles and emergence of pathogens.</title>
        <authorList>
            <person name="Haridas S."/>
            <person name="Albert R."/>
            <person name="Binder M."/>
            <person name="Bloem J."/>
            <person name="Labutti K."/>
            <person name="Salamov A."/>
            <person name="Andreopoulos B."/>
            <person name="Baker S."/>
            <person name="Barry K."/>
            <person name="Bills G."/>
            <person name="Bluhm B."/>
            <person name="Cannon C."/>
            <person name="Castanera R."/>
            <person name="Culley D."/>
            <person name="Daum C."/>
            <person name="Ezra D."/>
            <person name="Gonzalez J."/>
            <person name="Henrissat B."/>
            <person name="Kuo A."/>
            <person name="Liang C."/>
            <person name="Lipzen A."/>
            <person name="Lutzoni F."/>
            <person name="Magnuson J."/>
            <person name="Mondo S."/>
            <person name="Nolan M."/>
            <person name="Ohm R."/>
            <person name="Pangilinan J."/>
            <person name="Park H.-J."/>
            <person name="Ramirez L."/>
            <person name="Alfaro M."/>
            <person name="Sun H."/>
            <person name="Tritt A."/>
            <person name="Yoshinaga Y."/>
            <person name="Zwiers L.-H."/>
            <person name="Turgeon B."/>
            <person name="Goodwin S."/>
            <person name="Spatafora J."/>
            <person name="Crous P."/>
            <person name="Grigoriev I."/>
        </authorList>
    </citation>
    <scope>NUCLEOTIDE SEQUENCE</scope>
    <source>
        <strain evidence="2">CBS 130266</strain>
    </source>
</reference>
<name>A0A9P4NJ27_9PEZI</name>
<feature type="region of interest" description="Disordered" evidence="1">
    <location>
        <begin position="396"/>
        <end position="420"/>
    </location>
</feature>
<organism evidence="2 3">
    <name type="scientific">Tothia fuscella</name>
    <dbReference type="NCBI Taxonomy" id="1048955"/>
    <lineage>
        <taxon>Eukaryota</taxon>
        <taxon>Fungi</taxon>
        <taxon>Dikarya</taxon>
        <taxon>Ascomycota</taxon>
        <taxon>Pezizomycotina</taxon>
        <taxon>Dothideomycetes</taxon>
        <taxon>Pleosporomycetidae</taxon>
        <taxon>Venturiales</taxon>
        <taxon>Cylindrosympodiaceae</taxon>
        <taxon>Tothia</taxon>
    </lineage>
</organism>
<evidence type="ECO:0000313" key="3">
    <source>
        <dbReference type="Proteomes" id="UP000800235"/>
    </source>
</evidence>
<feature type="region of interest" description="Disordered" evidence="1">
    <location>
        <begin position="68"/>
        <end position="103"/>
    </location>
</feature>
<dbReference type="Proteomes" id="UP000800235">
    <property type="component" value="Unassembled WGS sequence"/>
</dbReference>
<sequence>MNELGIPYGEATSPRGMCRRYLSPGNACPSARRMEDNIGAIAPMELCHLQQTPSTSSTPAPYYLCEQHEEQSDTTPQPELPTRKKKAAKSANPPELKSPEPVLPAPLNVEEIRTNAVHTTYHNILLARWYRDHQVPACPLDIPLAPHGASVTVFVTYGLWPFCFFNKQKLVCVSCAGPPGLLGGPTWERGCTPLLQQSRERLHAQGLTTPSDLSEDDDEEQRVHQTCTSEKDLFDLIVEFSSSMVAVINPSSYNASLSQYRQAAAKEQTSIAPDKVQDGTPGSFSTSATTTCAVLRENPPVNATTSLRIVVGARQDRMVYEEEGGHLAMYLTSRLIPSPHGDPESLFVIYGFGRLFFNKPLRFVRRRTLRRQKPKARASSVRDPASDANFENVLSRSGASGIPKPTLKHSGQQNGSAKPSPFDLIMPPKEPEYKYRLPLVGTLLHGAFEPAIFTYGSAVSLFKSKNLRCCALVVGVIQVQITTTTMVMPTVITLRGQNKPTSLHAIPSKPAFQPLSKMMKTRNRLQCSNKWKNMQLQLAKKKDSSEDSPSSVRDNKPSVRTLQAYNDFDKKMQMGDKRILAAANINHTPANQVEHEPGMVRDDPIRHVFLK</sequence>
<comment type="caution">
    <text evidence="2">The sequence shown here is derived from an EMBL/GenBank/DDBJ whole genome shotgun (WGS) entry which is preliminary data.</text>
</comment>
<dbReference type="AlphaFoldDB" id="A0A9P4NJ27"/>
<gene>
    <name evidence="2" type="ORF">EJ08DRAFT_725199</name>
</gene>
<dbReference type="OrthoDB" id="39591at2759"/>
<protein>
    <submittedName>
        <fullName evidence="2">Uncharacterized protein</fullName>
    </submittedName>
</protein>
<feature type="region of interest" description="Disordered" evidence="1">
    <location>
        <begin position="538"/>
        <end position="559"/>
    </location>
</feature>
<evidence type="ECO:0000256" key="1">
    <source>
        <dbReference type="SAM" id="MobiDB-lite"/>
    </source>
</evidence>
<keyword evidence="3" id="KW-1185">Reference proteome</keyword>
<evidence type="ECO:0000313" key="2">
    <source>
        <dbReference type="EMBL" id="KAF2423006.1"/>
    </source>
</evidence>